<gene>
    <name evidence="2" type="ORF">FFWV33_17570</name>
</gene>
<reference evidence="2 3" key="1">
    <citation type="submission" date="2017-04" db="EMBL/GenBank/DDBJ databases">
        <title>Compelte genome sequence of WV33.</title>
        <authorList>
            <person name="Lee P.C."/>
        </authorList>
    </citation>
    <scope>NUCLEOTIDE SEQUENCE [LARGE SCALE GENOMIC DNA]</scope>
    <source>
        <strain evidence="2 3">WV33</strain>
    </source>
</reference>
<evidence type="ECO:0000256" key="1">
    <source>
        <dbReference type="SAM" id="Coils"/>
    </source>
</evidence>
<keyword evidence="1" id="KW-0175">Coiled coil</keyword>
<accession>A0A2S1LHM4</accession>
<dbReference type="Proteomes" id="UP000244527">
    <property type="component" value="Chromosome"/>
</dbReference>
<dbReference type="SUPFAM" id="SSF58113">
    <property type="entry name" value="Apolipoprotein A-I"/>
    <property type="match status" value="1"/>
</dbReference>
<evidence type="ECO:0008006" key="4">
    <source>
        <dbReference type="Google" id="ProtNLM"/>
    </source>
</evidence>
<evidence type="ECO:0000313" key="3">
    <source>
        <dbReference type="Proteomes" id="UP000244527"/>
    </source>
</evidence>
<dbReference type="Gene3D" id="1.20.120.20">
    <property type="entry name" value="Apolipoprotein"/>
    <property type="match status" value="1"/>
</dbReference>
<proteinExistence type="predicted"/>
<keyword evidence="3" id="KW-1185">Reference proteome</keyword>
<feature type="coiled-coil region" evidence="1">
    <location>
        <begin position="160"/>
        <end position="265"/>
    </location>
</feature>
<dbReference type="AlphaFoldDB" id="A0A2S1LHM4"/>
<dbReference type="KEGG" id="ffa:FFWV33_17570"/>
<organism evidence="2 3">
    <name type="scientific">Flavobacterium faecale</name>
    <dbReference type="NCBI Taxonomy" id="1355330"/>
    <lineage>
        <taxon>Bacteria</taxon>
        <taxon>Pseudomonadati</taxon>
        <taxon>Bacteroidota</taxon>
        <taxon>Flavobacteriia</taxon>
        <taxon>Flavobacteriales</taxon>
        <taxon>Flavobacteriaceae</taxon>
        <taxon>Flavobacterium</taxon>
    </lineage>
</organism>
<name>A0A2S1LHM4_9FLAO</name>
<dbReference type="RefSeq" id="WP_108742110.1">
    <property type="nucleotide sequence ID" value="NZ_CP020918.1"/>
</dbReference>
<protein>
    <recommendedName>
        <fullName evidence="4">DUF1269 domain-containing protein</fullName>
    </recommendedName>
</protein>
<sequence length="272" mass="31047">MANIIVIPFTEEENAIAALHKIKELDGYGDITLYEHMMIRKIEHDHYEILFYKEQGEGWRTVTGMALGGLVGALAGPIGLVVGLYTGTVAGAAWDVSRHDFEEELIQKVSNKMNIGTIAIIAEVGEDSSIFIDDALKPFTSEIIRGEAGLEFDDYIDEKIEKIEEKIELQRNKLRKATAEEKDRIKDKISDLKEKRKSRITAFENKKKSVFKEIKNKTKDRIKKLQSRLEGYENAIEDAYSKAKIHRLETRLKKQKKKMGQLLGDFVEEITD</sequence>
<evidence type="ECO:0000313" key="2">
    <source>
        <dbReference type="EMBL" id="AWG23208.1"/>
    </source>
</evidence>
<dbReference type="OrthoDB" id="1202186at2"/>
<dbReference type="EMBL" id="CP020918">
    <property type="protein sequence ID" value="AWG23208.1"/>
    <property type="molecule type" value="Genomic_DNA"/>
</dbReference>